<name>A0A0B8NTV5_9VIBR</name>
<evidence type="ECO:0000313" key="1">
    <source>
        <dbReference type="EMBL" id="GAM54214.1"/>
    </source>
</evidence>
<organism evidence="1 2">
    <name type="scientific">Vibrio ishigakensis</name>
    <dbReference type="NCBI Taxonomy" id="1481914"/>
    <lineage>
        <taxon>Bacteria</taxon>
        <taxon>Pseudomonadati</taxon>
        <taxon>Pseudomonadota</taxon>
        <taxon>Gammaproteobacteria</taxon>
        <taxon>Vibrionales</taxon>
        <taxon>Vibrionaceae</taxon>
        <taxon>Vibrio</taxon>
    </lineage>
</organism>
<sequence>MDINLFHIFISYIWLSSDEKKPANIAGNEVVYVEQVAPLVIIFLKVVPVN</sequence>
<dbReference type="AlphaFoldDB" id="A0A0B8NTV5"/>
<accession>A0A0B8NTV5</accession>
<gene>
    <name evidence="1" type="ORF">JCM19231_206</name>
</gene>
<dbReference type="EMBL" id="BBRZ01000002">
    <property type="protein sequence ID" value="GAM54214.1"/>
    <property type="molecule type" value="Genomic_DNA"/>
</dbReference>
<keyword evidence="2" id="KW-1185">Reference proteome</keyword>
<reference evidence="1 2" key="2">
    <citation type="submission" date="2015-01" db="EMBL/GenBank/DDBJ databases">
        <authorList>
            <consortium name="NBRP consortium"/>
            <person name="Sawabe T."/>
            <person name="Meirelles P."/>
            <person name="Feng G."/>
            <person name="Sayaka M."/>
            <person name="Hattori M."/>
            <person name="Ohkuma M."/>
        </authorList>
    </citation>
    <scope>NUCLEOTIDE SEQUENCE [LARGE SCALE GENOMIC DNA]</scope>
    <source>
        <strain evidence="2">JCM 19231</strain>
    </source>
</reference>
<comment type="caution">
    <text evidence="1">The sequence shown here is derived from an EMBL/GenBank/DDBJ whole genome shotgun (WGS) entry which is preliminary data.</text>
</comment>
<protein>
    <submittedName>
        <fullName evidence="1">Uncharacterized protein</fullName>
    </submittedName>
</protein>
<evidence type="ECO:0000313" key="2">
    <source>
        <dbReference type="Proteomes" id="UP000031671"/>
    </source>
</evidence>
<proteinExistence type="predicted"/>
<dbReference type="Proteomes" id="UP000031671">
    <property type="component" value="Unassembled WGS sequence"/>
</dbReference>
<reference evidence="1 2" key="1">
    <citation type="submission" date="2015-01" db="EMBL/GenBank/DDBJ databases">
        <title>Vibrio sp. C1 JCM 19231 whole genome shotgun sequence.</title>
        <authorList>
            <person name="Sawabe T."/>
            <person name="Meirelles P."/>
            <person name="Feng G."/>
            <person name="Sayaka M."/>
            <person name="Hattori M."/>
            <person name="Ohkuma M."/>
        </authorList>
    </citation>
    <scope>NUCLEOTIDE SEQUENCE [LARGE SCALE GENOMIC DNA]</scope>
    <source>
        <strain evidence="2">JCM 19231</strain>
    </source>
</reference>